<feature type="transmembrane region" description="Helical" evidence="1">
    <location>
        <begin position="372"/>
        <end position="391"/>
    </location>
</feature>
<feature type="transmembrane region" description="Helical" evidence="1">
    <location>
        <begin position="79"/>
        <end position="98"/>
    </location>
</feature>
<dbReference type="PANTHER" id="PTHR35184">
    <property type="entry name" value="YALI0C10208P"/>
    <property type="match status" value="1"/>
</dbReference>
<reference evidence="2" key="1">
    <citation type="submission" date="2020-10" db="EMBL/GenBank/DDBJ databases">
        <authorList>
            <person name="Palmer J.M."/>
        </authorList>
    </citation>
    <scope>NUCLEOTIDE SEQUENCE</scope>
    <source>
        <strain evidence="2">UCD 2041</strain>
    </source>
</reference>
<dbReference type="RefSeq" id="XP_041137350.1">
    <property type="nucleotide sequence ID" value="XM_041279136.1"/>
</dbReference>
<proteinExistence type="predicted"/>
<evidence type="ECO:0000313" key="3">
    <source>
        <dbReference type="Proteomes" id="UP000663131"/>
    </source>
</evidence>
<dbReference type="PANTHER" id="PTHR35184:SF1">
    <property type="entry name" value="INTEGRAL MEMBRANE PROTEIN"/>
    <property type="match status" value="1"/>
</dbReference>
<feature type="transmembrane region" description="Helical" evidence="1">
    <location>
        <begin position="141"/>
        <end position="161"/>
    </location>
</feature>
<gene>
    <name evidence="2" type="ORF">BRETT_000571</name>
</gene>
<dbReference type="OrthoDB" id="3357002at2759"/>
<dbReference type="InterPro" id="IPR021460">
    <property type="entry name" value="DUF3112"/>
</dbReference>
<feature type="transmembrane region" description="Helical" evidence="1">
    <location>
        <begin position="335"/>
        <end position="360"/>
    </location>
</feature>
<keyword evidence="1" id="KW-0472">Membrane</keyword>
<reference evidence="2" key="2">
    <citation type="journal article" name="BMC Genomics">
        <title>New genome assemblies reveal patterns of domestication and adaptation across Brettanomyces (Dekkera) species.</title>
        <authorList>
            <person name="Roach M.J."/>
            <person name="Borneman A.R."/>
        </authorList>
    </citation>
    <scope>NUCLEOTIDE SEQUENCE</scope>
    <source>
        <strain evidence="2">UCD 2041</strain>
    </source>
</reference>
<keyword evidence="1" id="KW-0812">Transmembrane</keyword>
<dbReference type="Pfam" id="PF11309">
    <property type="entry name" value="DUF3112"/>
    <property type="match status" value="1"/>
</dbReference>
<feature type="transmembrane region" description="Helical" evidence="1">
    <location>
        <begin position="227"/>
        <end position="244"/>
    </location>
</feature>
<name>A0A871R2D0_DEKBR</name>
<dbReference type="Proteomes" id="UP000663131">
    <property type="component" value="Chromosome 8"/>
</dbReference>
<protein>
    <submittedName>
        <fullName evidence="2">Uncharacterized protein</fullName>
    </submittedName>
</protein>
<dbReference type="GeneID" id="64572496"/>
<dbReference type="EMBL" id="CP063136">
    <property type="protein sequence ID" value="QOU20857.1"/>
    <property type="molecule type" value="Genomic_DNA"/>
</dbReference>
<dbReference type="KEGG" id="bbrx:BRETT_000571"/>
<feature type="transmembrane region" description="Helical" evidence="1">
    <location>
        <begin position="110"/>
        <end position="129"/>
    </location>
</feature>
<evidence type="ECO:0000256" key="1">
    <source>
        <dbReference type="SAM" id="Phobius"/>
    </source>
</evidence>
<accession>A0A871R2D0</accession>
<sequence length="433" mass="48641">MDSLLSSSGMAGQIQTLLSSMTDGAASGTGIVKLLSIAKSYLGVSDVHDIPNYLILSAKDVQQSQFGSYPDSNDVAPSAVFLACFLILFFGHTTLFLVNRSRGHKFYMSLAFAFYCLMRWLGFALRIVWAKDILKMKVGLASEVFLIIPTVLLASFNLVLAQRLFTWKHPILGNKKFFWQSMLALYAVVIAVVVMSIVAGVVPYLYFLSQSHFDMCRNVMKVTSVLIVLYSLLAMILIGAAYLFPTTEKDRQSLIYQPFWIKSFRPTYFPKRNASKEGELLFLRKHAGDSREPLRTVVGAGLRLIDQKDEPESDELNEFEQSGEEKFALKHNQSIIIIAITTIFVFLGAIFRCIGCFLDTTYANQGWIFKPVVMYVLWGALETIVNVFYLVGRIDLRFYRPDSFPKGALLDASSRSSDESLDHEKSSNVETTV</sequence>
<keyword evidence="1" id="KW-1133">Transmembrane helix</keyword>
<dbReference type="AlphaFoldDB" id="A0A871R2D0"/>
<feature type="transmembrane region" description="Helical" evidence="1">
    <location>
        <begin position="182"/>
        <end position="207"/>
    </location>
</feature>
<organism evidence="2 3">
    <name type="scientific">Dekkera bruxellensis</name>
    <name type="common">Brettanomyces custersii</name>
    <dbReference type="NCBI Taxonomy" id="5007"/>
    <lineage>
        <taxon>Eukaryota</taxon>
        <taxon>Fungi</taxon>
        <taxon>Dikarya</taxon>
        <taxon>Ascomycota</taxon>
        <taxon>Saccharomycotina</taxon>
        <taxon>Pichiomycetes</taxon>
        <taxon>Pichiales</taxon>
        <taxon>Pichiaceae</taxon>
        <taxon>Brettanomyces</taxon>
    </lineage>
</organism>
<evidence type="ECO:0000313" key="2">
    <source>
        <dbReference type="EMBL" id="QOU20857.1"/>
    </source>
</evidence>